<organism evidence="2">
    <name type="scientific">Solanum chacoense</name>
    <name type="common">Chaco potato</name>
    <dbReference type="NCBI Taxonomy" id="4108"/>
    <lineage>
        <taxon>Eukaryota</taxon>
        <taxon>Viridiplantae</taxon>
        <taxon>Streptophyta</taxon>
        <taxon>Embryophyta</taxon>
        <taxon>Tracheophyta</taxon>
        <taxon>Spermatophyta</taxon>
        <taxon>Magnoliopsida</taxon>
        <taxon>eudicotyledons</taxon>
        <taxon>Gunneridae</taxon>
        <taxon>Pentapetalae</taxon>
        <taxon>asterids</taxon>
        <taxon>lamiids</taxon>
        <taxon>Solanales</taxon>
        <taxon>Solanaceae</taxon>
        <taxon>Solanoideae</taxon>
        <taxon>Solaneae</taxon>
        <taxon>Solanum</taxon>
    </lineage>
</organism>
<accession>A0A0V0GKS4</accession>
<feature type="non-terminal residue" evidence="2">
    <location>
        <position position="79"/>
    </location>
</feature>
<name>A0A0V0GKS4_SOLCH</name>
<evidence type="ECO:0000256" key="1">
    <source>
        <dbReference type="SAM" id="Phobius"/>
    </source>
</evidence>
<sequence length="79" mass="9538">MFLVGWPSCTVWNTIRWAGKELHCDHIPSTHYVMWNSLGMFNYFFNWLIKMFDVLVGQIFTYLDFVFSSNNLMIFWLLC</sequence>
<dbReference type="EMBL" id="GEDG01036849">
    <property type="protein sequence ID" value="JAP08474.1"/>
    <property type="molecule type" value="Transcribed_RNA"/>
</dbReference>
<feature type="transmembrane region" description="Helical" evidence="1">
    <location>
        <begin position="44"/>
        <end position="67"/>
    </location>
</feature>
<protein>
    <submittedName>
        <fullName evidence="2">Putative ovule protein</fullName>
    </submittedName>
</protein>
<reference evidence="2" key="1">
    <citation type="submission" date="2015-12" db="EMBL/GenBank/DDBJ databases">
        <title>Gene expression during late stages of embryo sac development: a critical building block for successful pollen-pistil interactions.</title>
        <authorList>
            <person name="Liu Y."/>
            <person name="Joly V."/>
            <person name="Sabar M."/>
            <person name="Matton D.P."/>
        </authorList>
    </citation>
    <scope>NUCLEOTIDE SEQUENCE</scope>
</reference>
<keyword evidence="1" id="KW-0812">Transmembrane</keyword>
<keyword evidence="1" id="KW-1133">Transmembrane helix</keyword>
<evidence type="ECO:0000313" key="2">
    <source>
        <dbReference type="EMBL" id="JAP08474.1"/>
    </source>
</evidence>
<keyword evidence="1" id="KW-0472">Membrane</keyword>
<proteinExistence type="predicted"/>
<dbReference type="AlphaFoldDB" id="A0A0V0GKS4"/>